<protein>
    <submittedName>
        <fullName evidence="1">Uncharacterized protein</fullName>
    </submittedName>
</protein>
<evidence type="ECO:0000313" key="1">
    <source>
        <dbReference type="EMBL" id="POH34808.1"/>
    </source>
</evidence>
<accession>A0A2S3YT52</accession>
<sequence length="84" mass="9736">MSLLRSGRARLALALPRHRELLYRAKSRELDDLFEAYAVAAETLERHRRDFPHREDLIVEYVDSCLDIQADVLTILEKLKTAGD</sequence>
<dbReference type="AlphaFoldDB" id="A0A2S3YT52"/>
<dbReference type="Proteomes" id="UP000237511">
    <property type="component" value="Unassembled WGS sequence"/>
</dbReference>
<proteinExistence type="predicted"/>
<comment type="caution">
    <text evidence="1">The sequence shown here is derived from an EMBL/GenBank/DDBJ whole genome shotgun (WGS) entry which is preliminary data.</text>
</comment>
<gene>
    <name evidence="1" type="ORF">ATY31_06175</name>
</gene>
<evidence type="ECO:0000313" key="2">
    <source>
        <dbReference type="Proteomes" id="UP000237511"/>
    </source>
</evidence>
<organism evidence="1 2">
    <name type="scientific">Sinorhizobium americanum</name>
    <dbReference type="NCBI Taxonomy" id="194963"/>
    <lineage>
        <taxon>Bacteria</taxon>
        <taxon>Pseudomonadati</taxon>
        <taxon>Pseudomonadota</taxon>
        <taxon>Alphaproteobacteria</taxon>
        <taxon>Hyphomicrobiales</taxon>
        <taxon>Rhizobiaceae</taxon>
        <taxon>Sinorhizobium/Ensifer group</taxon>
        <taxon>Sinorhizobium</taxon>
    </lineage>
</organism>
<dbReference type="EMBL" id="LODU01000009">
    <property type="protein sequence ID" value="POH34808.1"/>
    <property type="molecule type" value="Genomic_DNA"/>
</dbReference>
<name>A0A2S3YT52_9HYPH</name>
<reference evidence="1 2" key="1">
    <citation type="journal article" date="2014" name="Syst. Appl. Microbiol.">
        <title>Microsymbionts of Phaseolus vulgaris in acid and alkaline soils of Mexico.</title>
        <authorList>
            <person name="Verastegui-Valdes M.M."/>
            <person name="Zhang Y.J."/>
            <person name="Rivera-Orduna F.N."/>
            <person name="Cheng H.P."/>
            <person name="Sui X.H."/>
            <person name="Wang E.T."/>
        </authorList>
    </citation>
    <scope>NUCLEOTIDE SEQUENCE [LARGE SCALE GENOMIC DNA]</scope>
    <source>
        <strain evidence="1 2">FG01</strain>
    </source>
</reference>